<protein>
    <submittedName>
        <fullName evidence="3">NAD(P)/FAD-dependent oxidoreductase</fullName>
    </submittedName>
</protein>
<name>A0ABX6T087_9SPHN</name>
<dbReference type="NCBIfam" id="NF005547">
    <property type="entry name" value="PRK07208.1-3"/>
    <property type="match status" value="1"/>
</dbReference>
<proteinExistence type="predicted"/>
<gene>
    <name evidence="3" type="ORF">H9L15_15225</name>
</gene>
<reference evidence="3 4" key="1">
    <citation type="submission" date="2020-08" db="EMBL/GenBank/DDBJ databases">
        <title>Genome sequence of Sphingomonas daechungensis KACC 18115T.</title>
        <authorList>
            <person name="Hyun D.-W."/>
            <person name="Bae J.-W."/>
        </authorList>
    </citation>
    <scope>NUCLEOTIDE SEQUENCE [LARGE SCALE GENOMIC DNA]</scope>
    <source>
        <strain evidence="3 4">KACC 18115</strain>
    </source>
</reference>
<evidence type="ECO:0000313" key="3">
    <source>
        <dbReference type="EMBL" id="QNP43247.1"/>
    </source>
</evidence>
<dbReference type="PRINTS" id="PR00419">
    <property type="entry name" value="ADXRDTASE"/>
</dbReference>
<dbReference type="PANTHER" id="PTHR21197:SF0">
    <property type="entry name" value="UDP-GALACTOPYRANOSE MUTASE"/>
    <property type="match status" value="1"/>
</dbReference>
<dbReference type="Pfam" id="PF01593">
    <property type="entry name" value="Amino_oxidase"/>
    <property type="match status" value="1"/>
</dbReference>
<feature type="domain" description="Amine oxidase" evidence="2">
    <location>
        <begin position="25"/>
        <end position="323"/>
    </location>
</feature>
<dbReference type="InterPro" id="IPR036188">
    <property type="entry name" value="FAD/NAD-bd_sf"/>
</dbReference>
<evidence type="ECO:0000256" key="1">
    <source>
        <dbReference type="SAM" id="MobiDB-lite"/>
    </source>
</evidence>
<dbReference type="Gene3D" id="3.50.50.60">
    <property type="entry name" value="FAD/NAD(P)-binding domain"/>
    <property type="match status" value="1"/>
</dbReference>
<sequence>MNSYDNRLRLQPEAQSVAIIGGGPAGLTAAYCLQKHGSSHPIVLEESSQVGGIARTEVYKGYRFDIGGHRFFTKVKPVEKLWKEVLPNDFLRRPRMSRIYYRGKYFAYPLKMFNALNNMGIYESARIMLSYLKWKVRPHVEEENFEQWVTNRFGGRLFWHFFKAYTEKVWGIPCTSIRADWAAQRIQNLSLRKAVWNAISGSNDTASLIGAFDYPRLGPGMMWETFRDRVEEKGGEVRMNSRATRIYRDDHHVTAMEVTPNEEGAKPYRLEADQFISSMPISELILAMDPPAPAEVQVAARTLRYRDFLIVTLILKGEDLFPDNWIYVHSPEVEVGRIQNFRSWSEEMIPEPNRSSIGMEYFVNDTDTMWKTDNAVLIKQAAAELEHLGLAKASDVVDGTVIRQPKAYPVYDGDYQDALAIIRDWLGNFDNLQVVGRNGMHRYNNQDHSMLTAMLAVDNIYGAKNDLWAVNVERSYHEEFEIASDRDKAAEAAPAESNRPAQFAAA</sequence>
<dbReference type="InterPro" id="IPR002937">
    <property type="entry name" value="Amino_oxidase"/>
</dbReference>
<evidence type="ECO:0000259" key="2">
    <source>
        <dbReference type="Pfam" id="PF01593"/>
    </source>
</evidence>
<keyword evidence="4" id="KW-1185">Reference proteome</keyword>
<dbReference type="RefSeq" id="WP_187714677.1">
    <property type="nucleotide sequence ID" value="NZ_BAABJC010000001.1"/>
</dbReference>
<dbReference type="NCBIfam" id="NF005546">
    <property type="entry name" value="PRK07208.1-2"/>
    <property type="match status" value="1"/>
</dbReference>
<dbReference type="Proteomes" id="UP000516134">
    <property type="component" value="Chromosome"/>
</dbReference>
<dbReference type="NCBIfam" id="NF005548">
    <property type="entry name" value="PRK07208.1-4"/>
    <property type="match status" value="1"/>
</dbReference>
<dbReference type="PANTHER" id="PTHR21197">
    <property type="entry name" value="UDP-GALACTOPYRANOSE MUTASE"/>
    <property type="match status" value="1"/>
</dbReference>
<dbReference type="NCBIfam" id="NF005545">
    <property type="entry name" value="PRK07208.1-1"/>
    <property type="match status" value="1"/>
</dbReference>
<organism evidence="3 4">
    <name type="scientific">Sphingomonas daechungensis</name>
    <dbReference type="NCBI Taxonomy" id="1176646"/>
    <lineage>
        <taxon>Bacteria</taxon>
        <taxon>Pseudomonadati</taxon>
        <taxon>Pseudomonadota</taxon>
        <taxon>Alphaproteobacteria</taxon>
        <taxon>Sphingomonadales</taxon>
        <taxon>Sphingomonadaceae</taxon>
        <taxon>Sphingomonas</taxon>
    </lineage>
</organism>
<dbReference type="EMBL" id="CP060780">
    <property type="protein sequence ID" value="QNP43247.1"/>
    <property type="molecule type" value="Genomic_DNA"/>
</dbReference>
<dbReference type="SUPFAM" id="SSF51971">
    <property type="entry name" value="Nucleotide-binding domain"/>
    <property type="match status" value="1"/>
</dbReference>
<evidence type="ECO:0000313" key="4">
    <source>
        <dbReference type="Proteomes" id="UP000516134"/>
    </source>
</evidence>
<feature type="region of interest" description="Disordered" evidence="1">
    <location>
        <begin position="487"/>
        <end position="506"/>
    </location>
</feature>
<accession>A0ABX6T087</accession>